<sequence>MSISMSSASLPVFTTMLGNLSHLLDKAQACADAKKFDASILMQYRLAPDMLPFTRQVLIACDTAKNGVARLAGMEAPKFEDFESTIPELKARIQKTLDYLATVPAGALDGTEDKDFTFPVGRDATHTMKGEAYLTRWVLPNLFFHVTTAYDILRHNGVEIGKRDYLLGAKA</sequence>
<keyword evidence="2" id="KW-1185">Reference proteome</keyword>
<dbReference type="InterPro" id="IPR034660">
    <property type="entry name" value="DinB/YfiT-like"/>
</dbReference>
<dbReference type="EMBL" id="CP035503">
    <property type="protein sequence ID" value="QDL37741.1"/>
    <property type="molecule type" value="Genomic_DNA"/>
</dbReference>
<evidence type="ECO:0000313" key="2">
    <source>
        <dbReference type="Proteomes" id="UP000316798"/>
    </source>
</evidence>
<reference evidence="1 2" key="1">
    <citation type="submission" date="2019-01" db="EMBL/GenBank/DDBJ databases">
        <title>Genomic insights into a novel species Rhodoferax sp.</title>
        <authorList>
            <person name="Jin L."/>
        </authorList>
    </citation>
    <scope>NUCLEOTIDE SEQUENCE [LARGE SCALE GENOMIC DNA]</scope>
    <source>
        <strain evidence="1 2">CHu59-6-5</strain>
    </source>
</reference>
<dbReference type="AlphaFoldDB" id="A0A515DBF4"/>
<dbReference type="OrthoDB" id="338237at2"/>
<evidence type="ECO:0000313" key="1">
    <source>
        <dbReference type="EMBL" id="QDL37741.1"/>
    </source>
</evidence>
<dbReference type="SUPFAM" id="SSF109854">
    <property type="entry name" value="DinB/YfiT-like putative metalloenzymes"/>
    <property type="match status" value="1"/>
</dbReference>
<dbReference type="KEGG" id="rhf:EUB48_11020"/>
<dbReference type="RefSeq" id="WP_142819107.1">
    <property type="nucleotide sequence ID" value="NZ_CP035503.1"/>
</dbReference>
<protein>
    <submittedName>
        <fullName evidence="1">DUF1993 domain-containing protein</fullName>
    </submittedName>
</protein>
<organism evidence="1 2">
    <name type="scientific">Rhodoferax sediminis</name>
    <dbReference type="NCBI Taxonomy" id="2509614"/>
    <lineage>
        <taxon>Bacteria</taxon>
        <taxon>Pseudomonadati</taxon>
        <taxon>Pseudomonadota</taxon>
        <taxon>Betaproteobacteria</taxon>
        <taxon>Burkholderiales</taxon>
        <taxon>Comamonadaceae</taxon>
        <taxon>Rhodoferax</taxon>
    </lineage>
</organism>
<dbReference type="Gene3D" id="1.20.120.450">
    <property type="entry name" value="dinb family like domain"/>
    <property type="match status" value="1"/>
</dbReference>
<name>A0A515DBF4_9BURK</name>
<proteinExistence type="predicted"/>
<dbReference type="PANTHER" id="PTHR36922:SF1">
    <property type="entry name" value="DUF1993 DOMAIN-CONTAINING PROTEIN"/>
    <property type="match status" value="1"/>
</dbReference>
<dbReference type="Pfam" id="PF09351">
    <property type="entry name" value="DUF1993"/>
    <property type="match status" value="1"/>
</dbReference>
<gene>
    <name evidence="1" type="ORF">EUB48_11020</name>
</gene>
<dbReference type="Proteomes" id="UP000316798">
    <property type="component" value="Chromosome"/>
</dbReference>
<dbReference type="InterPro" id="IPR018531">
    <property type="entry name" value="DUF1993"/>
</dbReference>
<dbReference type="PANTHER" id="PTHR36922">
    <property type="entry name" value="BLL2446 PROTEIN"/>
    <property type="match status" value="1"/>
</dbReference>
<accession>A0A515DBF4</accession>